<reference evidence="3" key="1">
    <citation type="journal article" date="2018" name="Nat. Microbiol.">
        <title>Leveraging single-cell genomics to expand the fungal tree of life.</title>
        <authorList>
            <person name="Ahrendt S.R."/>
            <person name="Quandt C.A."/>
            <person name="Ciobanu D."/>
            <person name="Clum A."/>
            <person name="Salamov A."/>
            <person name="Andreopoulos B."/>
            <person name="Cheng J.F."/>
            <person name="Woyke T."/>
            <person name="Pelin A."/>
            <person name="Henrissat B."/>
            <person name="Reynolds N.K."/>
            <person name="Benny G.L."/>
            <person name="Smith M.E."/>
            <person name="James T.Y."/>
            <person name="Grigoriev I.V."/>
        </authorList>
    </citation>
    <scope>NUCLEOTIDE SEQUENCE [LARGE SCALE GENOMIC DNA]</scope>
    <source>
        <strain evidence="3">RSA 468</strain>
    </source>
</reference>
<accession>A0A4P9ZP31</accession>
<keyword evidence="3" id="KW-1185">Reference proteome</keyword>
<dbReference type="Proteomes" id="UP000268162">
    <property type="component" value="Unassembled WGS sequence"/>
</dbReference>
<proteinExistence type="predicted"/>
<sequence length="340" mass="38713">MIHSIFALMALTILKTYAATIPHYLDHGVTASINNDFDNFQWLDAINELDDASLSFESLDTPVGPYCSDEHGNVGFPLDQIPSPGSEFPNHPYCFVQRSEAVTQQPPDPFLAPVDRLPALSAEYSNLEIQESHQTELAYPSTIPPITAGPKSIADLHSTFLSDLKLAIRRIRPQLLHYNDDGLIREAHVICLRLSMYPFAIGTYNQIETLKSNKHPLVAQYAHDLPNPVEPLYSQTRNLAKMMTMFSKMLHKPHLRQVIVLFDWDNITKTVLMHIFTEENGYMCKEMITALQSASFLTRLSPVLPYADFQTIHRDMIEKCHKYKPRNQPTRCRFVENGSQ</sequence>
<evidence type="ECO:0000313" key="3">
    <source>
        <dbReference type="Proteomes" id="UP000268162"/>
    </source>
</evidence>
<feature type="chain" id="PRO_5020567443" evidence="1">
    <location>
        <begin position="19"/>
        <end position="340"/>
    </location>
</feature>
<feature type="signal peptide" evidence="1">
    <location>
        <begin position="1"/>
        <end position="18"/>
    </location>
</feature>
<dbReference type="EMBL" id="ML002933">
    <property type="protein sequence ID" value="RKP35204.1"/>
    <property type="molecule type" value="Genomic_DNA"/>
</dbReference>
<organism evidence="2 3">
    <name type="scientific">Dimargaris cristalligena</name>
    <dbReference type="NCBI Taxonomy" id="215637"/>
    <lineage>
        <taxon>Eukaryota</taxon>
        <taxon>Fungi</taxon>
        <taxon>Fungi incertae sedis</taxon>
        <taxon>Zoopagomycota</taxon>
        <taxon>Kickxellomycotina</taxon>
        <taxon>Dimargaritomycetes</taxon>
        <taxon>Dimargaritales</taxon>
        <taxon>Dimargaritaceae</taxon>
        <taxon>Dimargaris</taxon>
    </lineage>
</organism>
<protein>
    <submittedName>
        <fullName evidence="2">Uncharacterized protein</fullName>
    </submittedName>
</protein>
<name>A0A4P9ZP31_9FUNG</name>
<keyword evidence="1" id="KW-0732">Signal</keyword>
<evidence type="ECO:0000256" key="1">
    <source>
        <dbReference type="SAM" id="SignalP"/>
    </source>
</evidence>
<gene>
    <name evidence="2" type="ORF">BJ085DRAFT_28747</name>
</gene>
<evidence type="ECO:0000313" key="2">
    <source>
        <dbReference type="EMBL" id="RKP35204.1"/>
    </source>
</evidence>
<dbReference type="AlphaFoldDB" id="A0A4P9ZP31"/>